<evidence type="ECO:0000313" key="1">
    <source>
        <dbReference type="EMBL" id="AHZ67680.1"/>
    </source>
</evidence>
<protein>
    <submittedName>
        <fullName evidence="1">Uncharacterized protein</fullName>
    </submittedName>
</protein>
<name>A0A024E528_9PSED</name>
<gene>
    <name evidence="1" type="ORF">OU5_0601</name>
</gene>
<organism evidence="1 2">
    <name type="scientific">Pseudomonas mandelii JR-1</name>
    <dbReference type="NCBI Taxonomy" id="1147786"/>
    <lineage>
        <taxon>Bacteria</taxon>
        <taxon>Pseudomonadati</taxon>
        <taxon>Pseudomonadota</taxon>
        <taxon>Gammaproteobacteria</taxon>
        <taxon>Pseudomonadales</taxon>
        <taxon>Pseudomonadaceae</taxon>
        <taxon>Pseudomonas</taxon>
    </lineage>
</organism>
<dbReference type="Proteomes" id="UP000026913">
    <property type="component" value="Chromosome"/>
</dbReference>
<dbReference type="EMBL" id="CP005960">
    <property type="protein sequence ID" value="AHZ67680.1"/>
    <property type="molecule type" value="Genomic_DNA"/>
</dbReference>
<evidence type="ECO:0000313" key="2">
    <source>
        <dbReference type="Proteomes" id="UP000026913"/>
    </source>
</evidence>
<dbReference type="HOGENOM" id="CLU_3315567_0_0_6"/>
<reference evidence="1 2" key="1">
    <citation type="journal article" date="2012" name="J. Bacteriol.">
        <title>Genome sequence of cold-adapted Pseudomonas mandelii strain JR-1.</title>
        <authorList>
            <person name="Jang S.H."/>
            <person name="Kim J."/>
            <person name="Kim J."/>
            <person name="Hong S."/>
            <person name="Lee C."/>
        </authorList>
    </citation>
    <scope>NUCLEOTIDE SEQUENCE [LARGE SCALE GENOMIC DNA]</scope>
    <source>
        <strain evidence="1 2">JR-1</strain>
    </source>
</reference>
<accession>A0A024E528</accession>
<dbReference type="KEGG" id="pman:OU5_0601"/>
<proteinExistence type="predicted"/>
<dbReference type="AlphaFoldDB" id="A0A024E528"/>
<sequence>MLPFAGKPRSFGFVLTVGAVLAREEVTSISLKNTNPGTR</sequence>